<dbReference type="Gene3D" id="1.10.630.10">
    <property type="entry name" value="Cytochrome P450"/>
    <property type="match status" value="1"/>
</dbReference>
<evidence type="ECO:0000256" key="2">
    <source>
        <dbReference type="ARBA" id="ARBA00022723"/>
    </source>
</evidence>
<dbReference type="InterPro" id="IPR036396">
    <property type="entry name" value="Cyt_P450_sf"/>
</dbReference>
<protein>
    <recommendedName>
        <fullName evidence="7">Cytochrome P450</fullName>
    </recommendedName>
</protein>
<keyword evidence="4" id="KW-0812">Transmembrane</keyword>
<dbReference type="PANTHER" id="PTHR24300">
    <property type="entry name" value="CYTOCHROME P450 508A4-RELATED"/>
    <property type="match status" value="1"/>
</dbReference>
<reference evidence="5 6" key="1">
    <citation type="submission" date="2019-01" db="EMBL/GenBank/DDBJ databases">
        <title>A draft genome assembly of the solar-powered sea slug Elysia chlorotica.</title>
        <authorList>
            <person name="Cai H."/>
            <person name="Li Q."/>
            <person name="Fang X."/>
            <person name="Li J."/>
            <person name="Curtis N.E."/>
            <person name="Altenburger A."/>
            <person name="Shibata T."/>
            <person name="Feng M."/>
            <person name="Maeda T."/>
            <person name="Schwartz J.A."/>
            <person name="Shigenobu S."/>
            <person name="Lundholm N."/>
            <person name="Nishiyama T."/>
            <person name="Yang H."/>
            <person name="Hasebe M."/>
            <person name="Li S."/>
            <person name="Pierce S.K."/>
            <person name="Wang J."/>
        </authorList>
    </citation>
    <scope>NUCLEOTIDE SEQUENCE [LARGE SCALE GENOMIC DNA]</scope>
    <source>
        <strain evidence="5">EC2010</strain>
        <tissue evidence="5">Whole organism of an adult</tissue>
    </source>
</reference>
<evidence type="ECO:0000256" key="1">
    <source>
        <dbReference type="ARBA" id="ARBA00010617"/>
    </source>
</evidence>
<organism evidence="5 6">
    <name type="scientific">Elysia chlorotica</name>
    <name type="common">Eastern emerald elysia</name>
    <name type="synonym">Sea slug</name>
    <dbReference type="NCBI Taxonomy" id="188477"/>
    <lineage>
        <taxon>Eukaryota</taxon>
        <taxon>Metazoa</taxon>
        <taxon>Spiralia</taxon>
        <taxon>Lophotrochozoa</taxon>
        <taxon>Mollusca</taxon>
        <taxon>Gastropoda</taxon>
        <taxon>Heterobranchia</taxon>
        <taxon>Euthyneura</taxon>
        <taxon>Panpulmonata</taxon>
        <taxon>Sacoglossa</taxon>
        <taxon>Placobranchoidea</taxon>
        <taxon>Plakobranchidae</taxon>
        <taxon>Elysia</taxon>
    </lineage>
</organism>
<feature type="transmembrane region" description="Helical" evidence="4">
    <location>
        <begin position="12"/>
        <end position="34"/>
    </location>
</feature>
<dbReference type="InterPro" id="IPR001128">
    <property type="entry name" value="Cyt_P450"/>
</dbReference>
<dbReference type="PRINTS" id="PR00463">
    <property type="entry name" value="EP450I"/>
</dbReference>
<dbReference type="GO" id="GO:0020037">
    <property type="term" value="F:heme binding"/>
    <property type="evidence" value="ECO:0007669"/>
    <property type="project" value="InterPro"/>
</dbReference>
<dbReference type="InterPro" id="IPR050182">
    <property type="entry name" value="Cytochrome_P450_fam2"/>
</dbReference>
<keyword evidence="4" id="KW-0472">Membrane</keyword>
<feature type="non-terminal residue" evidence="5">
    <location>
        <position position="122"/>
    </location>
</feature>
<evidence type="ECO:0000313" key="5">
    <source>
        <dbReference type="EMBL" id="RUS90052.1"/>
    </source>
</evidence>
<accession>A0A433U8C1</accession>
<dbReference type="Pfam" id="PF00067">
    <property type="entry name" value="p450"/>
    <property type="match status" value="1"/>
</dbReference>
<dbReference type="SUPFAM" id="SSF48264">
    <property type="entry name" value="Cytochrome P450"/>
    <property type="match status" value="1"/>
</dbReference>
<evidence type="ECO:0000256" key="4">
    <source>
        <dbReference type="SAM" id="Phobius"/>
    </source>
</evidence>
<evidence type="ECO:0000313" key="6">
    <source>
        <dbReference type="Proteomes" id="UP000271974"/>
    </source>
</evidence>
<dbReference type="GO" id="GO:0004497">
    <property type="term" value="F:monooxygenase activity"/>
    <property type="evidence" value="ECO:0007669"/>
    <property type="project" value="InterPro"/>
</dbReference>
<sequence length="122" mass="13576">MLLGDATFSTLWSPVTLTYAALTLVLILLVKALVKPYMSGNIPPFPAWPYPLLGHLPYLASGQRHKLREFREKAGDIFSLYFGSDLFVIVNGPRLVKEVLVKHGDTMSARPPQPYVDQGDYG</sequence>
<dbReference type="STRING" id="188477.A0A433U8C1"/>
<dbReference type="AlphaFoldDB" id="A0A433U8C1"/>
<keyword evidence="6" id="KW-1185">Reference proteome</keyword>
<dbReference type="Proteomes" id="UP000271974">
    <property type="component" value="Unassembled WGS sequence"/>
</dbReference>
<proteinExistence type="inferred from homology"/>
<dbReference type="GO" id="GO:0016705">
    <property type="term" value="F:oxidoreductase activity, acting on paired donors, with incorporation or reduction of molecular oxygen"/>
    <property type="evidence" value="ECO:0007669"/>
    <property type="project" value="InterPro"/>
</dbReference>
<evidence type="ECO:0000256" key="3">
    <source>
        <dbReference type="ARBA" id="ARBA00023004"/>
    </source>
</evidence>
<comment type="similarity">
    <text evidence="1">Belongs to the cytochrome P450 family.</text>
</comment>
<gene>
    <name evidence="5" type="ORF">EGW08_002165</name>
</gene>
<keyword evidence="2" id="KW-0479">Metal-binding</keyword>
<dbReference type="OrthoDB" id="6157953at2759"/>
<keyword evidence="3" id="KW-0408">Iron</keyword>
<dbReference type="GO" id="GO:0005506">
    <property type="term" value="F:iron ion binding"/>
    <property type="evidence" value="ECO:0007669"/>
    <property type="project" value="InterPro"/>
</dbReference>
<dbReference type="EMBL" id="RQTK01000041">
    <property type="protein sequence ID" value="RUS90052.1"/>
    <property type="molecule type" value="Genomic_DNA"/>
</dbReference>
<evidence type="ECO:0008006" key="7">
    <source>
        <dbReference type="Google" id="ProtNLM"/>
    </source>
</evidence>
<comment type="caution">
    <text evidence="5">The sequence shown here is derived from an EMBL/GenBank/DDBJ whole genome shotgun (WGS) entry which is preliminary data.</text>
</comment>
<dbReference type="InterPro" id="IPR002401">
    <property type="entry name" value="Cyt_P450_E_grp-I"/>
</dbReference>
<keyword evidence="4" id="KW-1133">Transmembrane helix</keyword>
<name>A0A433U8C1_ELYCH</name>